<dbReference type="EMBL" id="JAURVH010001516">
    <property type="protein sequence ID" value="KAK5931133.1"/>
    <property type="molecule type" value="Genomic_DNA"/>
</dbReference>
<name>A0AAN8HWY9_CHAGU</name>
<dbReference type="AlphaFoldDB" id="A0AAN8HWY9"/>
<evidence type="ECO:0000313" key="1">
    <source>
        <dbReference type="EMBL" id="KAK5931133.1"/>
    </source>
</evidence>
<sequence>MVVVGAEGWRRRVGIMFSLSLSYYRFMGAQSFSKYLPFPLYCGRLMAFDVGGLEVQGVGMEECMDR</sequence>
<proteinExistence type="predicted"/>
<organism evidence="1 2">
    <name type="scientific">Champsocephalus gunnari</name>
    <name type="common">Mackerel icefish</name>
    <dbReference type="NCBI Taxonomy" id="52237"/>
    <lineage>
        <taxon>Eukaryota</taxon>
        <taxon>Metazoa</taxon>
        <taxon>Chordata</taxon>
        <taxon>Craniata</taxon>
        <taxon>Vertebrata</taxon>
        <taxon>Euteleostomi</taxon>
        <taxon>Actinopterygii</taxon>
        <taxon>Neopterygii</taxon>
        <taxon>Teleostei</taxon>
        <taxon>Neoteleostei</taxon>
        <taxon>Acanthomorphata</taxon>
        <taxon>Eupercaria</taxon>
        <taxon>Perciformes</taxon>
        <taxon>Notothenioidei</taxon>
        <taxon>Channichthyidae</taxon>
        <taxon>Champsocephalus</taxon>
    </lineage>
</organism>
<evidence type="ECO:0000313" key="2">
    <source>
        <dbReference type="Proteomes" id="UP001331515"/>
    </source>
</evidence>
<protein>
    <submittedName>
        <fullName evidence="1">Uncharacterized protein</fullName>
    </submittedName>
</protein>
<reference evidence="1 2" key="1">
    <citation type="journal article" date="2023" name="Mol. Biol. Evol.">
        <title>Genomics of Secondarily Temperate Adaptation in the Only Non-Antarctic Icefish.</title>
        <authorList>
            <person name="Rivera-Colon A.G."/>
            <person name="Rayamajhi N."/>
            <person name="Minhas B.F."/>
            <person name="Madrigal G."/>
            <person name="Bilyk K.T."/>
            <person name="Yoon V."/>
            <person name="Hune M."/>
            <person name="Gregory S."/>
            <person name="Cheng C.H.C."/>
            <person name="Catchen J.M."/>
        </authorList>
    </citation>
    <scope>NUCLEOTIDE SEQUENCE [LARGE SCALE GENOMIC DNA]</scope>
    <source>
        <tissue evidence="1">White muscle</tissue>
    </source>
</reference>
<accession>A0AAN8HWY9</accession>
<gene>
    <name evidence="1" type="ORF">CgunFtcFv8_027306</name>
</gene>
<comment type="caution">
    <text evidence="1">The sequence shown here is derived from an EMBL/GenBank/DDBJ whole genome shotgun (WGS) entry which is preliminary data.</text>
</comment>
<keyword evidence="2" id="KW-1185">Reference proteome</keyword>
<dbReference type="Proteomes" id="UP001331515">
    <property type="component" value="Unassembled WGS sequence"/>
</dbReference>